<feature type="non-terminal residue" evidence="2">
    <location>
        <position position="178"/>
    </location>
</feature>
<protein>
    <submittedName>
        <fullName evidence="2">Uncharacterized protein</fullName>
    </submittedName>
</protein>
<sequence>LVVVNKLSKERHRKALNGVGNIVLGLSDRLYLISYILKQKESRSGAIAPVNSVTHLRSKLSLLRFESNNRKTLNQSWITLNFRNIVEKVVLTEEYLQRILQSKSASLVMVNIHRDIIATVINVESKKKDESTDGRDNGEYTVRKRNPQQSSKTKSRYRRDMKNKLVHSCSIVLPISTL</sequence>
<proteinExistence type="predicted"/>
<comment type="caution">
    <text evidence="2">The sequence shown here is derived from an EMBL/GenBank/DDBJ whole genome shotgun (WGS) entry which is preliminary data.</text>
</comment>
<evidence type="ECO:0000313" key="3">
    <source>
        <dbReference type="Proteomes" id="UP001233999"/>
    </source>
</evidence>
<gene>
    <name evidence="2" type="ORF">L9F63_016810</name>
</gene>
<feature type="region of interest" description="Disordered" evidence="1">
    <location>
        <begin position="127"/>
        <end position="159"/>
    </location>
</feature>
<name>A0AAD8A0W4_DIPPU</name>
<reference evidence="2" key="2">
    <citation type="submission" date="2023-05" db="EMBL/GenBank/DDBJ databases">
        <authorList>
            <person name="Fouks B."/>
        </authorList>
    </citation>
    <scope>NUCLEOTIDE SEQUENCE</scope>
    <source>
        <strain evidence="2">Stay&amp;Tobe</strain>
        <tissue evidence="2">Testes</tissue>
    </source>
</reference>
<reference evidence="2" key="1">
    <citation type="journal article" date="2023" name="IScience">
        <title>Live-bearing cockroach genome reveals convergent evolutionary mechanisms linked to viviparity in insects and beyond.</title>
        <authorList>
            <person name="Fouks B."/>
            <person name="Harrison M.C."/>
            <person name="Mikhailova A.A."/>
            <person name="Marchal E."/>
            <person name="English S."/>
            <person name="Carruthers M."/>
            <person name="Jennings E.C."/>
            <person name="Chiamaka E.L."/>
            <person name="Frigard R.A."/>
            <person name="Pippel M."/>
            <person name="Attardo G.M."/>
            <person name="Benoit J.B."/>
            <person name="Bornberg-Bauer E."/>
            <person name="Tobe S.S."/>
        </authorList>
    </citation>
    <scope>NUCLEOTIDE SEQUENCE</scope>
    <source>
        <strain evidence="2">Stay&amp;Tobe</strain>
    </source>
</reference>
<accession>A0AAD8A0W4</accession>
<keyword evidence="3" id="KW-1185">Reference proteome</keyword>
<dbReference type="EMBL" id="JASPKZ010004568">
    <property type="protein sequence ID" value="KAJ9590070.1"/>
    <property type="molecule type" value="Genomic_DNA"/>
</dbReference>
<dbReference type="AlphaFoldDB" id="A0AAD8A0W4"/>
<feature type="non-terminal residue" evidence="2">
    <location>
        <position position="1"/>
    </location>
</feature>
<feature type="compositionally biased region" description="Basic and acidic residues" evidence="1">
    <location>
        <begin position="127"/>
        <end position="142"/>
    </location>
</feature>
<evidence type="ECO:0000313" key="2">
    <source>
        <dbReference type="EMBL" id="KAJ9590070.1"/>
    </source>
</evidence>
<evidence type="ECO:0000256" key="1">
    <source>
        <dbReference type="SAM" id="MobiDB-lite"/>
    </source>
</evidence>
<dbReference type="Proteomes" id="UP001233999">
    <property type="component" value="Unassembled WGS sequence"/>
</dbReference>
<organism evidence="2 3">
    <name type="scientific">Diploptera punctata</name>
    <name type="common">Pacific beetle cockroach</name>
    <dbReference type="NCBI Taxonomy" id="6984"/>
    <lineage>
        <taxon>Eukaryota</taxon>
        <taxon>Metazoa</taxon>
        <taxon>Ecdysozoa</taxon>
        <taxon>Arthropoda</taxon>
        <taxon>Hexapoda</taxon>
        <taxon>Insecta</taxon>
        <taxon>Pterygota</taxon>
        <taxon>Neoptera</taxon>
        <taxon>Polyneoptera</taxon>
        <taxon>Dictyoptera</taxon>
        <taxon>Blattodea</taxon>
        <taxon>Blaberoidea</taxon>
        <taxon>Blaberidae</taxon>
        <taxon>Diplopterinae</taxon>
        <taxon>Diploptera</taxon>
    </lineage>
</organism>